<proteinExistence type="predicted"/>
<name>A0ABU1MIC9_9SPHN</name>
<accession>A0ABU1MIC9</accession>
<dbReference type="CDD" id="cd01313">
    <property type="entry name" value="Met_dep_hydrolase_E"/>
    <property type="match status" value="1"/>
</dbReference>
<evidence type="ECO:0000256" key="1">
    <source>
        <dbReference type="ARBA" id="ARBA00001947"/>
    </source>
</evidence>
<reference evidence="7 8" key="1">
    <citation type="submission" date="2023-07" db="EMBL/GenBank/DDBJ databases">
        <title>Sorghum-associated microbial communities from plants grown in Nebraska, USA.</title>
        <authorList>
            <person name="Schachtman D."/>
        </authorList>
    </citation>
    <scope>NUCLEOTIDE SEQUENCE [LARGE SCALE GENOMIC DNA]</scope>
    <source>
        <strain evidence="7 8">DS1027</strain>
    </source>
</reference>
<dbReference type="Pfam" id="PF22429">
    <property type="entry name" value="HutF_N"/>
    <property type="match status" value="1"/>
</dbReference>
<dbReference type="InterPro" id="IPR055156">
    <property type="entry name" value="HutF-like_N"/>
</dbReference>
<protein>
    <submittedName>
        <fullName evidence="7">Formiminoglutamate deiminase</fullName>
    </submittedName>
</protein>
<evidence type="ECO:0000256" key="3">
    <source>
        <dbReference type="ARBA" id="ARBA00022801"/>
    </source>
</evidence>
<dbReference type="InterPro" id="IPR006680">
    <property type="entry name" value="Amidohydro-rel"/>
</dbReference>
<gene>
    <name evidence="7" type="ORF">J2792_000958</name>
</gene>
<keyword evidence="3" id="KW-0378">Hydrolase</keyword>
<dbReference type="NCBIfam" id="TIGR02022">
    <property type="entry name" value="hutF"/>
    <property type="match status" value="1"/>
</dbReference>
<dbReference type="Gene3D" id="2.30.40.10">
    <property type="entry name" value="Urease, subunit C, domain 1"/>
    <property type="match status" value="1"/>
</dbReference>
<dbReference type="InterPro" id="IPR051607">
    <property type="entry name" value="Metallo-dep_hydrolases"/>
</dbReference>
<keyword evidence="4" id="KW-0862">Zinc</keyword>
<dbReference type="NCBIfam" id="NF006681">
    <property type="entry name" value="PRK09229.1-2"/>
    <property type="match status" value="1"/>
</dbReference>
<dbReference type="SUPFAM" id="SSF51556">
    <property type="entry name" value="Metallo-dependent hydrolases"/>
    <property type="match status" value="1"/>
</dbReference>
<comment type="cofactor">
    <cofactor evidence="1">
        <name>Zn(2+)</name>
        <dbReference type="ChEBI" id="CHEBI:29105"/>
    </cofactor>
</comment>
<dbReference type="Proteomes" id="UP001184150">
    <property type="component" value="Unassembled WGS sequence"/>
</dbReference>
<dbReference type="Pfam" id="PF01979">
    <property type="entry name" value="Amidohydro_1"/>
    <property type="match status" value="1"/>
</dbReference>
<evidence type="ECO:0000259" key="5">
    <source>
        <dbReference type="Pfam" id="PF01979"/>
    </source>
</evidence>
<dbReference type="EMBL" id="JAVDRD010000002">
    <property type="protein sequence ID" value="MDR6510098.1"/>
    <property type="molecule type" value="Genomic_DNA"/>
</dbReference>
<evidence type="ECO:0000313" key="8">
    <source>
        <dbReference type="Proteomes" id="UP001184150"/>
    </source>
</evidence>
<evidence type="ECO:0000256" key="4">
    <source>
        <dbReference type="ARBA" id="ARBA00022833"/>
    </source>
</evidence>
<evidence type="ECO:0000259" key="6">
    <source>
        <dbReference type="Pfam" id="PF22429"/>
    </source>
</evidence>
<dbReference type="PANTHER" id="PTHR11271:SF48">
    <property type="entry name" value="AMIDOHYDROLASE-RELATED DOMAIN-CONTAINING PROTEIN"/>
    <property type="match status" value="1"/>
</dbReference>
<organism evidence="7 8">
    <name type="scientific">Novosphingobium capsulatum</name>
    <dbReference type="NCBI Taxonomy" id="13688"/>
    <lineage>
        <taxon>Bacteria</taxon>
        <taxon>Pseudomonadati</taxon>
        <taxon>Pseudomonadota</taxon>
        <taxon>Alphaproteobacteria</taxon>
        <taxon>Sphingomonadales</taxon>
        <taxon>Sphingomonadaceae</taxon>
        <taxon>Novosphingobium</taxon>
    </lineage>
</organism>
<evidence type="ECO:0000313" key="7">
    <source>
        <dbReference type="EMBL" id="MDR6510098.1"/>
    </source>
</evidence>
<keyword evidence="8" id="KW-1185">Reference proteome</keyword>
<evidence type="ECO:0000256" key="2">
    <source>
        <dbReference type="ARBA" id="ARBA00022723"/>
    </source>
</evidence>
<dbReference type="PANTHER" id="PTHR11271">
    <property type="entry name" value="GUANINE DEAMINASE"/>
    <property type="match status" value="1"/>
</dbReference>
<comment type="caution">
    <text evidence="7">The sequence shown here is derived from an EMBL/GenBank/DDBJ whole genome shotgun (WGS) entry which is preliminary data.</text>
</comment>
<feature type="domain" description="Formimidoylglutamate deiminase N-terminal" evidence="6">
    <location>
        <begin position="11"/>
        <end position="49"/>
    </location>
</feature>
<dbReference type="Gene3D" id="3.20.20.140">
    <property type="entry name" value="Metal-dependent hydrolases"/>
    <property type="match status" value="1"/>
</dbReference>
<dbReference type="InterPro" id="IPR011059">
    <property type="entry name" value="Metal-dep_hydrolase_composite"/>
</dbReference>
<keyword evidence="2" id="KW-0479">Metal-binding</keyword>
<dbReference type="InterPro" id="IPR032466">
    <property type="entry name" value="Metal_Hydrolase"/>
</dbReference>
<sequence length="457" mass="47756">MQADSQTLFFDAAWLGTGWARDVRVTLAGGQIAAIVADQAPRAGETRHGWAMPGLPNLHSHAFQRAMAGLAERAGPGADSFWTWREAMYRFVGQITPEDLLAIAAQAQVEMLETGFTRVGEFHYLHHDAGGRPFADPAQMSAAVVAAAQETGIGLTLLPVLYSHSGFGGQPPSAGQARFITDLDGFARLVEAARGHAAALPDAVVGVAPHSLRAVTLDQLAHVPALAQGGPIHIHIAEQVKEVDDCLVWSGQRPVELLLDRAGVDAQWCLVHATHMTPAETLALARSGAVAGLCPITEANLGDGLFPAGAFLAAGGRIGVGSDSNVRIDAAEELRLLEYGQRLDQRGRAVLAQGPGASTGETLLRACLAGGAQALGQTYTGLAVGSPADFVTLDSAHPALAGHRPESAIDAWIFAGGSSLVDGVWRRGRQVVQGGRHIARDAIAARYRATMAALLPA</sequence>
<dbReference type="SUPFAM" id="SSF51338">
    <property type="entry name" value="Composite domain of metallo-dependent hydrolases"/>
    <property type="match status" value="1"/>
</dbReference>
<feature type="domain" description="Amidohydrolase-related" evidence="5">
    <location>
        <begin position="51"/>
        <end position="431"/>
    </location>
</feature>
<dbReference type="NCBIfam" id="NF006684">
    <property type="entry name" value="PRK09229.1-5"/>
    <property type="match status" value="1"/>
</dbReference>
<dbReference type="RefSeq" id="WP_309804549.1">
    <property type="nucleotide sequence ID" value="NZ_JAVDRD010000002.1"/>
</dbReference>
<dbReference type="NCBIfam" id="NF006683">
    <property type="entry name" value="PRK09229.1-4"/>
    <property type="match status" value="1"/>
</dbReference>
<dbReference type="InterPro" id="IPR010252">
    <property type="entry name" value="HutF"/>
</dbReference>